<proteinExistence type="predicted"/>
<protein>
    <submittedName>
        <fullName evidence="2">ParB-like nuclease family protein</fullName>
    </submittedName>
</protein>
<dbReference type="AlphaFoldDB" id="A0A2T0UXK8"/>
<dbReference type="RefSeq" id="WP_106296586.1">
    <property type="nucleotide sequence ID" value="NZ_PVTI01000004.1"/>
</dbReference>
<dbReference type="EMBL" id="PVTI01000004">
    <property type="protein sequence ID" value="PRY62578.1"/>
    <property type="molecule type" value="Genomic_DNA"/>
</dbReference>
<sequence>MPSDTGFPRADAEADFLKVRRQQRVSGLARKVRGEQRRVLSLDEVLQAVGNRGEEALGVQSIPLDKIVGSVDKVREFDPSFRPTSGRNRARWERLAEAVRRGQPIPPIDVYQVGDLYFVRDGHHRVSVMKALGDTAIEADVTRIRTTLDASGIRGREDLRGKNLRRLFLERVPLDRLARGEVRCAEPQHYPELAEMVEAWSARLMFREGVLLTASHAAARWYAEEFTMVMDLARDGGFVEPGEDEGDAYVRLAGTRYHLMGAHVWSEEVFEEIARSRRKAPKR</sequence>
<gene>
    <name evidence="2" type="ORF">BCF74_10414</name>
</gene>
<dbReference type="OrthoDB" id="1100724at2"/>
<accession>A0A2T0UXK8</accession>
<dbReference type="Proteomes" id="UP000237822">
    <property type="component" value="Unassembled WGS sequence"/>
</dbReference>
<dbReference type="InterPro" id="IPR003115">
    <property type="entry name" value="ParB_N"/>
</dbReference>
<evidence type="ECO:0000313" key="2">
    <source>
        <dbReference type="EMBL" id="PRY62578.1"/>
    </source>
</evidence>
<dbReference type="SUPFAM" id="SSF110849">
    <property type="entry name" value="ParB/Sulfiredoxin"/>
    <property type="match status" value="1"/>
</dbReference>
<organism evidence="2 3">
    <name type="scientific">Knoellia remsis</name>
    <dbReference type="NCBI Taxonomy" id="407159"/>
    <lineage>
        <taxon>Bacteria</taxon>
        <taxon>Bacillati</taxon>
        <taxon>Actinomycetota</taxon>
        <taxon>Actinomycetes</taxon>
        <taxon>Micrococcales</taxon>
        <taxon>Intrasporangiaceae</taxon>
        <taxon>Knoellia</taxon>
    </lineage>
</organism>
<evidence type="ECO:0000313" key="3">
    <source>
        <dbReference type="Proteomes" id="UP000237822"/>
    </source>
</evidence>
<reference evidence="2 3" key="1">
    <citation type="submission" date="2018-03" db="EMBL/GenBank/DDBJ databases">
        <title>Genomic Encyclopedia of Archaeal and Bacterial Type Strains, Phase II (KMG-II): from individual species to whole genera.</title>
        <authorList>
            <person name="Goeker M."/>
        </authorList>
    </citation>
    <scope>NUCLEOTIDE SEQUENCE [LARGE SCALE GENOMIC DNA]</scope>
    <source>
        <strain evidence="2 3">ATCC BAA-1496</strain>
    </source>
</reference>
<dbReference type="Gene3D" id="3.90.1530.10">
    <property type="entry name" value="Conserved hypothetical protein from pyrococcus furiosus pfu- 392566-001, ParB domain"/>
    <property type="match status" value="1"/>
</dbReference>
<dbReference type="InterPro" id="IPR036086">
    <property type="entry name" value="ParB/Sulfiredoxin_sf"/>
</dbReference>
<dbReference type="Pfam" id="PF02195">
    <property type="entry name" value="ParB_N"/>
    <property type="match status" value="1"/>
</dbReference>
<evidence type="ECO:0000259" key="1">
    <source>
        <dbReference type="Pfam" id="PF02195"/>
    </source>
</evidence>
<comment type="caution">
    <text evidence="2">The sequence shown here is derived from an EMBL/GenBank/DDBJ whole genome shotgun (WGS) entry which is preliminary data.</text>
</comment>
<feature type="domain" description="ParB-like N-terminal" evidence="1">
    <location>
        <begin position="82"/>
        <end position="147"/>
    </location>
</feature>
<name>A0A2T0UXK8_9MICO</name>
<keyword evidence="3" id="KW-1185">Reference proteome</keyword>